<name>D4YMN8_9MICO</name>
<dbReference type="Gene3D" id="3.40.50.300">
    <property type="entry name" value="P-loop containing nucleotide triphosphate hydrolases"/>
    <property type="match status" value="1"/>
</dbReference>
<comment type="similarity">
    <text evidence="1">Belongs to the ABC transporter superfamily.</text>
</comment>
<dbReference type="InterPro" id="IPR027417">
    <property type="entry name" value="P-loop_NTPase"/>
</dbReference>
<dbReference type="GO" id="GO:0005524">
    <property type="term" value="F:ATP binding"/>
    <property type="evidence" value="ECO:0007669"/>
    <property type="project" value="UniProtKB-KW"/>
</dbReference>
<dbReference type="AlphaFoldDB" id="D4YMN8"/>
<organism evidence="6 7">
    <name type="scientific">Brevibacterium mcbrellneri ATCC 49030</name>
    <dbReference type="NCBI Taxonomy" id="585530"/>
    <lineage>
        <taxon>Bacteria</taxon>
        <taxon>Bacillati</taxon>
        <taxon>Actinomycetota</taxon>
        <taxon>Actinomycetes</taxon>
        <taxon>Micrococcales</taxon>
        <taxon>Brevibacteriaceae</taxon>
        <taxon>Brevibacterium</taxon>
    </lineage>
</organism>
<dbReference type="PANTHER" id="PTHR42734:SF17">
    <property type="entry name" value="METAL TRANSPORT SYSTEM ATP-BINDING PROTEIN TM_0124-RELATED"/>
    <property type="match status" value="1"/>
</dbReference>
<evidence type="ECO:0000256" key="2">
    <source>
        <dbReference type="ARBA" id="ARBA00022448"/>
    </source>
</evidence>
<evidence type="ECO:0000259" key="5">
    <source>
        <dbReference type="PROSITE" id="PS50893"/>
    </source>
</evidence>
<evidence type="ECO:0000256" key="1">
    <source>
        <dbReference type="ARBA" id="ARBA00005417"/>
    </source>
</evidence>
<keyword evidence="4 6" id="KW-0067">ATP-binding</keyword>
<dbReference type="RefSeq" id="WP_005883847.1">
    <property type="nucleotide sequence ID" value="NZ_ADNU01000036.1"/>
</dbReference>
<dbReference type="SMART" id="SM00382">
    <property type="entry name" value="AAA"/>
    <property type="match status" value="1"/>
</dbReference>
<keyword evidence="7" id="KW-1185">Reference proteome</keyword>
<evidence type="ECO:0000313" key="7">
    <source>
        <dbReference type="Proteomes" id="UP000005714"/>
    </source>
</evidence>
<dbReference type="EMBL" id="ADNU01000036">
    <property type="protein sequence ID" value="EFG47556.1"/>
    <property type="molecule type" value="Genomic_DNA"/>
</dbReference>
<dbReference type="InterPro" id="IPR003593">
    <property type="entry name" value="AAA+_ATPase"/>
</dbReference>
<dbReference type="eggNOG" id="COG1121">
    <property type="taxonomic scope" value="Bacteria"/>
</dbReference>
<evidence type="ECO:0000313" key="6">
    <source>
        <dbReference type="EMBL" id="EFG47556.1"/>
    </source>
</evidence>
<dbReference type="Pfam" id="PF00005">
    <property type="entry name" value="ABC_tran"/>
    <property type="match status" value="1"/>
</dbReference>
<dbReference type="PROSITE" id="PS50893">
    <property type="entry name" value="ABC_TRANSPORTER_2"/>
    <property type="match status" value="1"/>
</dbReference>
<dbReference type="SUPFAM" id="SSF52540">
    <property type="entry name" value="P-loop containing nucleoside triphosphate hydrolases"/>
    <property type="match status" value="1"/>
</dbReference>
<sequence>MPSNKHESPSRNSVLEIRDGLLKFGERVLWHDLNLEVEPGEFIAVLGPNGSGKTSLLKVLLGQYKLSGGSIRVGDHGVRKGDPDIGYVPQQRSVDPATPLRARDIVALGVDGHRWGLRLPSSKFKKRIDHLLDLVGAGDYADAPVGTLSGGEMQRLRLAHALASSPRLLLCDEPLLSLDIPHQHLVASLLDKERKANDTAILFVTHEINPILRYVDRIIYIVGGHFLVGTPSEVMNSEALSHLFDSKVEVLNIGGRLVVVGGDEQHHHPEPESAKQ</sequence>
<gene>
    <name evidence="6" type="ORF">HMPREF0183_1198</name>
</gene>
<dbReference type="OrthoDB" id="3282096at2"/>
<dbReference type="PANTHER" id="PTHR42734">
    <property type="entry name" value="METAL TRANSPORT SYSTEM ATP-BINDING PROTEIN TM_0124-RELATED"/>
    <property type="match status" value="1"/>
</dbReference>
<dbReference type="STRING" id="585530.HMPREF0183_1198"/>
<keyword evidence="2" id="KW-0813">Transport</keyword>
<comment type="caution">
    <text evidence="6">The sequence shown here is derived from an EMBL/GenBank/DDBJ whole genome shotgun (WGS) entry which is preliminary data.</text>
</comment>
<evidence type="ECO:0000256" key="4">
    <source>
        <dbReference type="ARBA" id="ARBA00022840"/>
    </source>
</evidence>
<dbReference type="GO" id="GO:0016887">
    <property type="term" value="F:ATP hydrolysis activity"/>
    <property type="evidence" value="ECO:0007669"/>
    <property type="project" value="InterPro"/>
</dbReference>
<dbReference type="Proteomes" id="UP000005714">
    <property type="component" value="Unassembled WGS sequence"/>
</dbReference>
<dbReference type="CDD" id="cd03235">
    <property type="entry name" value="ABC_Metallic_Cations"/>
    <property type="match status" value="1"/>
</dbReference>
<evidence type="ECO:0000256" key="3">
    <source>
        <dbReference type="ARBA" id="ARBA00022741"/>
    </source>
</evidence>
<reference evidence="6 7" key="1">
    <citation type="submission" date="2010-04" db="EMBL/GenBank/DDBJ databases">
        <authorList>
            <person name="Qin X."/>
            <person name="Bachman B."/>
            <person name="Battles P."/>
            <person name="Bell A."/>
            <person name="Bess C."/>
            <person name="Bickham C."/>
            <person name="Chaboub L."/>
            <person name="Chen D."/>
            <person name="Coyle M."/>
            <person name="Deiros D.R."/>
            <person name="Dinh H."/>
            <person name="Forbes L."/>
            <person name="Fowler G."/>
            <person name="Francisco L."/>
            <person name="Fu Q."/>
            <person name="Gubbala S."/>
            <person name="Hale W."/>
            <person name="Han Y."/>
            <person name="Hemphill L."/>
            <person name="Highlander S.K."/>
            <person name="Hirani K."/>
            <person name="Hogues M."/>
            <person name="Jackson L."/>
            <person name="Jakkamsetti A."/>
            <person name="Javaid M."/>
            <person name="Jiang H."/>
            <person name="Korchina V."/>
            <person name="Kovar C."/>
            <person name="Lara F."/>
            <person name="Lee S."/>
            <person name="Mata R."/>
            <person name="Mathew T."/>
            <person name="Moen C."/>
            <person name="Morales K."/>
            <person name="Munidasa M."/>
            <person name="Nazareth L."/>
            <person name="Ngo R."/>
            <person name="Nguyen L."/>
            <person name="Okwuonu G."/>
            <person name="Ongeri F."/>
            <person name="Patil S."/>
            <person name="Petrosino J."/>
            <person name="Pham C."/>
            <person name="Pham P."/>
            <person name="Pu L.-L."/>
            <person name="Puazo M."/>
            <person name="Raj R."/>
            <person name="Reid J."/>
            <person name="Rouhana J."/>
            <person name="Saada N."/>
            <person name="Shang Y."/>
            <person name="Simmons D."/>
            <person name="Thornton R."/>
            <person name="Warren J."/>
            <person name="Weissenberger G."/>
            <person name="Zhang J."/>
            <person name="Zhang L."/>
            <person name="Zhou C."/>
            <person name="Zhu D."/>
            <person name="Muzny D."/>
            <person name="Worley K."/>
            <person name="Gibbs R."/>
        </authorList>
    </citation>
    <scope>NUCLEOTIDE SEQUENCE [LARGE SCALE GENOMIC DNA]</scope>
    <source>
        <strain evidence="6 7">ATCC 49030</strain>
    </source>
</reference>
<keyword evidence="3" id="KW-0547">Nucleotide-binding</keyword>
<accession>D4YMN8</accession>
<dbReference type="InterPro" id="IPR003439">
    <property type="entry name" value="ABC_transporter-like_ATP-bd"/>
</dbReference>
<proteinExistence type="inferred from homology"/>
<protein>
    <submittedName>
        <fullName evidence="6">ABC transporter, ATP-binding protein</fullName>
    </submittedName>
</protein>
<feature type="domain" description="ABC transporter" evidence="5">
    <location>
        <begin position="15"/>
        <end position="248"/>
    </location>
</feature>
<dbReference type="InterPro" id="IPR050153">
    <property type="entry name" value="Metal_Ion_Import_ABC"/>
</dbReference>